<name>A0ABT2CKL8_9ACTN</name>
<dbReference type="EMBL" id="JANUGQ010000018">
    <property type="protein sequence ID" value="MCS0637962.1"/>
    <property type="molecule type" value="Genomic_DNA"/>
</dbReference>
<feature type="compositionally biased region" description="Gly residues" evidence="1">
    <location>
        <begin position="276"/>
        <end position="286"/>
    </location>
</feature>
<keyword evidence="4" id="KW-1185">Reference proteome</keyword>
<dbReference type="Proteomes" id="UP001431313">
    <property type="component" value="Unassembled WGS sequence"/>
</dbReference>
<feature type="compositionally biased region" description="Pro residues" evidence="1">
    <location>
        <begin position="221"/>
        <end position="234"/>
    </location>
</feature>
<dbReference type="RefSeq" id="WP_258789229.1">
    <property type="nucleotide sequence ID" value="NZ_JANUGQ010000018.1"/>
</dbReference>
<sequence length="539" mass="54369">MNSAGNGGGTTGDRGRRYRAGARTAAVGGVVLVAGLLPGAGADAGAAGAGGEQAVEREFAYRCRLPGGEHPATVAVTAALPRETTAGQPVRAERVAVALRLPEEAAAELRALGAAEAAGAARLTTRVTQDGQAAETEWAQLAVPDTAIPPAGGLTLTASGAVPAVTPRTGGPLSLATGALSLDLLPRSVDGAATDPSALPVACAPAPDQDTTLATVAVRPRPGPAGPSAPPTADPPAGSAQGPRPAPAPTGGTGPGRPAGGQETGGTPGRPPAAGPGTGGGQGAGNDGPDARKTGRAVADCVENPPVKQDPKPSHGYLAGFSNVRKLKAAMFIKDPGLMRVNMAKATQVYQCPRTDGLLFTMYSDGTFDYRGKPQLPPVRSTFLTFGFMPTTATAELTLKGRLEIATGSYFSPSGQFSEVTEATGDVSIRLSGVRVNGTPLDVGPACRTARPMRLTLRGQGWYDTEGEPHGYTVVTGGPLTGTATIPEFSGCGATEDLDRIFTAALSGPGNFVKMTQGVLCSPGQPEFCPDPPRPKPER</sequence>
<comment type="caution">
    <text evidence="3">The sequence shown here is derived from an EMBL/GenBank/DDBJ whole genome shotgun (WGS) entry which is preliminary data.</text>
</comment>
<feature type="domain" description="DUF6801" evidence="2">
    <location>
        <begin position="61"/>
        <end position="214"/>
    </location>
</feature>
<gene>
    <name evidence="3" type="ORF">NX801_20345</name>
</gene>
<dbReference type="InterPro" id="IPR046542">
    <property type="entry name" value="DUF6801"/>
</dbReference>
<organism evidence="3 4">
    <name type="scientific">Streptomyces pyxinae</name>
    <dbReference type="NCBI Taxonomy" id="2970734"/>
    <lineage>
        <taxon>Bacteria</taxon>
        <taxon>Bacillati</taxon>
        <taxon>Actinomycetota</taxon>
        <taxon>Actinomycetes</taxon>
        <taxon>Kitasatosporales</taxon>
        <taxon>Streptomycetaceae</taxon>
        <taxon>Streptomyces</taxon>
    </lineage>
</organism>
<accession>A0ABT2CKL8</accession>
<feature type="region of interest" description="Disordered" evidence="1">
    <location>
        <begin position="218"/>
        <end position="296"/>
    </location>
</feature>
<reference evidence="3" key="1">
    <citation type="submission" date="2022-08" db="EMBL/GenBank/DDBJ databases">
        <authorList>
            <person name="Somphong A."/>
            <person name="Phongsopitanun W."/>
        </authorList>
    </citation>
    <scope>NUCLEOTIDE SEQUENCE</scope>
    <source>
        <strain evidence="3">LP05-1</strain>
    </source>
</reference>
<dbReference type="Pfam" id="PF20611">
    <property type="entry name" value="DUF6801"/>
    <property type="match status" value="1"/>
</dbReference>
<protein>
    <recommendedName>
        <fullName evidence="2">DUF6801 domain-containing protein</fullName>
    </recommendedName>
</protein>
<evidence type="ECO:0000259" key="2">
    <source>
        <dbReference type="Pfam" id="PF20611"/>
    </source>
</evidence>
<evidence type="ECO:0000313" key="4">
    <source>
        <dbReference type="Proteomes" id="UP001431313"/>
    </source>
</evidence>
<proteinExistence type="predicted"/>
<evidence type="ECO:0000256" key="1">
    <source>
        <dbReference type="SAM" id="MobiDB-lite"/>
    </source>
</evidence>
<feature type="compositionally biased region" description="Gly residues" evidence="1">
    <location>
        <begin position="251"/>
        <end position="268"/>
    </location>
</feature>
<evidence type="ECO:0000313" key="3">
    <source>
        <dbReference type="EMBL" id="MCS0637962.1"/>
    </source>
</evidence>